<evidence type="ECO:0000256" key="1">
    <source>
        <dbReference type="RuleBase" id="RU361268"/>
    </source>
</evidence>
<dbReference type="GO" id="GO:0005956">
    <property type="term" value="C:protein kinase CK2 complex"/>
    <property type="evidence" value="ECO:0007669"/>
    <property type="project" value="UniProtKB-UniRule"/>
</dbReference>
<keyword evidence="3" id="KW-0732">Signal</keyword>
<dbReference type="GO" id="GO:0019887">
    <property type="term" value="F:protein kinase regulator activity"/>
    <property type="evidence" value="ECO:0007669"/>
    <property type="project" value="InterPro"/>
</dbReference>
<accession>A0AAD2PVZ2</accession>
<evidence type="ECO:0000256" key="2">
    <source>
        <dbReference type="SAM" id="MobiDB-lite"/>
    </source>
</evidence>
<evidence type="ECO:0000313" key="5">
    <source>
        <dbReference type="Proteomes" id="UP001295423"/>
    </source>
</evidence>
<keyword evidence="5" id="KW-1185">Reference proteome</keyword>
<dbReference type="Proteomes" id="UP001295423">
    <property type="component" value="Unassembled WGS sequence"/>
</dbReference>
<feature type="signal peptide" evidence="3">
    <location>
        <begin position="1"/>
        <end position="25"/>
    </location>
</feature>
<proteinExistence type="inferred from homology"/>
<feature type="compositionally biased region" description="Polar residues" evidence="2">
    <location>
        <begin position="170"/>
        <end position="207"/>
    </location>
</feature>
<dbReference type="Pfam" id="PF01214">
    <property type="entry name" value="CK_II_beta"/>
    <property type="match status" value="1"/>
</dbReference>
<evidence type="ECO:0000256" key="3">
    <source>
        <dbReference type="SAM" id="SignalP"/>
    </source>
</evidence>
<evidence type="ECO:0000313" key="4">
    <source>
        <dbReference type="EMBL" id="CAJ1958356.1"/>
    </source>
</evidence>
<dbReference type="InterPro" id="IPR035991">
    <property type="entry name" value="Casein_kinase_II_beta-like"/>
</dbReference>
<organism evidence="4 5">
    <name type="scientific">Cylindrotheca closterium</name>
    <dbReference type="NCBI Taxonomy" id="2856"/>
    <lineage>
        <taxon>Eukaryota</taxon>
        <taxon>Sar</taxon>
        <taxon>Stramenopiles</taxon>
        <taxon>Ochrophyta</taxon>
        <taxon>Bacillariophyta</taxon>
        <taxon>Bacillariophyceae</taxon>
        <taxon>Bacillariophycidae</taxon>
        <taxon>Bacillariales</taxon>
        <taxon>Bacillariaceae</taxon>
        <taxon>Cylindrotheca</taxon>
    </lineage>
</organism>
<dbReference type="Gene3D" id="2.20.25.20">
    <property type="match status" value="1"/>
</dbReference>
<dbReference type="AlphaFoldDB" id="A0AAD2PVZ2"/>
<dbReference type="PANTHER" id="PTHR11740:SF0">
    <property type="entry name" value="CASEIN KINASE II SUBUNIT BETA"/>
    <property type="match status" value="1"/>
</dbReference>
<reference evidence="4" key="1">
    <citation type="submission" date="2023-08" db="EMBL/GenBank/DDBJ databases">
        <authorList>
            <person name="Audoor S."/>
            <person name="Bilcke G."/>
        </authorList>
    </citation>
    <scope>NUCLEOTIDE SEQUENCE</scope>
</reference>
<feature type="chain" id="PRO_5042070413" description="Casein kinase II subunit beta" evidence="3">
    <location>
        <begin position="26"/>
        <end position="475"/>
    </location>
</feature>
<feature type="region of interest" description="Disordered" evidence="2">
    <location>
        <begin position="149"/>
        <end position="207"/>
    </location>
</feature>
<comment type="similarity">
    <text evidence="1">Belongs to the casein kinase 2 subunit beta family.</text>
</comment>
<protein>
    <recommendedName>
        <fullName evidence="1">Casein kinase II subunit beta</fullName>
        <shortName evidence="1">CK II beta</shortName>
    </recommendedName>
</protein>
<name>A0AAD2PVZ2_9STRA</name>
<dbReference type="InterPro" id="IPR000704">
    <property type="entry name" value="Casein_kinase_II_reg-sub"/>
</dbReference>
<dbReference type="PRINTS" id="PR00472">
    <property type="entry name" value="CASNKINASEII"/>
</dbReference>
<comment type="caution">
    <text evidence="4">The sequence shown here is derived from an EMBL/GenBank/DDBJ whole genome shotgun (WGS) entry which is preliminary data.</text>
</comment>
<gene>
    <name evidence="4" type="ORF">CYCCA115_LOCUS17147</name>
</gene>
<feature type="compositionally biased region" description="Polar residues" evidence="2">
    <location>
        <begin position="149"/>
        <end position="163"/>
    </location>
</feature>
<dbReference type="SMART" id="SM01085">
    <property type="entry name" value="CK_II_beta"/>
    <property type="match status" value="1"/>
</dbReference>
<dbReference type="GO" id="GO:0005737">
    <property type="term" value="C:cytoplasm"/>
    <property type="evidence" value="ECO:0007669"/>
    <property type="project" value="TreeGrafter"/>
</dbReference>
<dbReference type="SUPFAM" id="SSF57798">
    <property type="entry name" value="Casein kinase II beta subunit"/>
    <property type="match status" value="2"/>
</dbReference>
<sequence length="475" mass="52424">MAVKFQRSLLFLALFNASWSSFAKGFRRSQRNVFPYHTEESSDTGNVFQSEASEKSSDEEQVLAAIARAEDSGNDISGCYSRTYHQSFDLSDDNAFSSLMDQGVDKPLSIRANKRKRELGITDAVESKSSSLTKAPLSKTSLLLGAQMKQQPIGTNRSSSSGPHSERWQPRTSQSTSIRIGNNVKKQSAIPTQQLKGSISDAAKSQKSSSTTTPWIRRYLISRPRDVLLPVPKDFIADGFNVARLGPIVERIGFQVAGDDAVAIAKELMQVSTRSYPIYRLALQLILNETDDNSVVQHSIVPPQVLHVAAEALYLMVHSRFCQSARGLDSLKRIVRVAMFGRCPRASCDGAPLLPYGASNDFQKNHLDQHCPVQTHHSIRRQSHIQTSGVLRNSFCQRFCPKCGEVWIWWDSKTDGCAFGPSLCHLFLLTHGADIYPVGKLSSKDAADSSRAPFCVMGFRIHPATTWGGGNLKNG</sequence>
<dbReference type="PANTHER" id="PTHR11740">
    <property type="entry name" value="CASEIN KINASE II SUBUNIT BETA"/>
    <property type="match status" value="1"/>
</dbReference>
<comment type="subunit">
    <text evidence="1">Tetramer of two alpha and two beta subunits.</text>
</comment>
<dbReference type="EMBL" id="CAKOGP040001973">
    <property type="protein sequence ID" value="CAJ1958356.1"/>
    <property type="molecule type" value="Genomic_DNA"/>
</dbReference>